<comment type="function">
    <text evidence="21">Peptidoglycan polymerase that is essential for cell division.</text>
</comment>
<feature type="transmembrane region" description="Helical" evidence="22">
    <location>
        <begin position="9"/>
        <end position="28"/>
    </location>
</feature>
<evidence type="ECO:0000256" key="22">
    <source>
        <dbReference type="SAM" id="Phobius"/>
    </source>
</evidence>
<comment type="caution">
    <text evidence="23">The sequence shown here is derived from an EMBL/GenBank/DDBJ whole genome shotgun (WGS) entry which is preliminary data.</text>
</comment>
<gene>
    <name evidence="23" type="ORF">ALO_17371</name>
</gene>
<keyword evidence="10 22" id="KW-1133">Transmembrane helix</keyword>
<keyword evidence="5" id="KW-0328">Glycosyltransferase</keyword>
<dbReference type="EMBL" id="AFGF01000197">
    <property type="protein sequence ID" value="EGO62569.1"/>
    <property type="molecule type" value="Genomic_DNA"/>
</dbReference>
<keyword evidence="3" id="KW-1003">Cell membrane</keyword>
<dbReference type="GO" id="GO:0015648">
    <property type="term" value="F:lipid-linked peptidoglycan transporter activity"/>
    <property type="evidence" value="ECO:0007669"/>
    <property type="project" value="TreeGrafter"/>
</dbReference>
<evidence type="ECO:0000313" key="24">
    <source>
        <dbReference type="Proteomes" id="UP000003240"/>
    </source>
</evidence>
<dbReference type="PANTHER" id="PTHR30474:SF2">
    <property type="entry name" value="PEPTIDOGLYCAN GLYCOSYLTRANSFERASE FTSW-RELATED"/>
    <property type="match status" value="1"/>
</dbReference>
<feature type="transmembrane region" description="Helical" evidence="22">
    <location>
        <begin position="336"/>
        <end position="359"/>
    </location>
</feature>
<feature type="transmembrane region" description="Helical" evidence="22">
    <location>
        <begin position="301"/>
        <end position="324"/>
    </location>
</feature>
<keyword evidence="13" id="KW-0961">Cell wall biogenesis/degradation</keyword>
<evidence type="ECO:0000256" key="18">
    <source>
        <dbReference type="ARBA" id="ARBA00041418"/>
    </source>
</evidence>
<dbReference type="PANTHER" id="PTHR30474">
    <property type="entry name" value="CELL CYCLE PROTEIN"/>
    <property type="match status" value="1"/>
</dbReference>
<dbReference type="GO" id="GO:0008955">
    <property type="term" value="F:peptidoglycan glycosyltransferase activity"/>
    <property type="evidence" value="ECO:0007669"/>
    <property type="project" value="UniProtKB-EC"/>
</dbReference>
<comment type="pathway">
    <text evidence="2">Cell wall biogenesis; peptidoglycan biosynthesis.</text>
</comment>
<evidence type="ECO:0000256" key="3">
    <source>
        <dbReference type="ARBA" id="ARBA00022475"/>
    </source>
</evidence>
<feature type="transmembrane region" description="Helical" evidence="22">
    <location>
        <begin position="163"/>
        <end position="180"/>
    </location>
</feature>
<proteinExistence type="inferred from homology"/>
<evidence type="ECO:0000256" key="5">
    <source>
        <dbReference type="ARBA" id="ARBA00022676"/>
    </source>
</evidence>
<dbReference type="AlphaFoldDB" id="F7NMZ1"/>
<evidence type="ECO:0000256" key="2">
    <source>
        <dbReference type="ARBA" id="ARBA00004752"/>
    </source>
</evidence>
<evidence type="ECO:0000256" key="15">
    <source>
        <dbReference type="ARBA" id="ARBA00033270"/>
    </source>
</evidence>
<dbReference type="GO" id="GO:0071555">
    <property type="term" value="P:cell wall organization"/>
    <property type="evidence" value="ECO:0007669"/>
    <property type="project" value="UniProtKB-KW"/>
</dbReference>
<dbReference type="NCBIfam" id="TIGR02615">
    <property type="entry name" value="spoVE"/>
    <property type="match status" value="1"/>
</dbReference>
<feature type="transmembrane region" description="Helical" evidence="22">
    <location>
        <begin position="138"/>
        <end position="157"/>
    </location>
</feature>
<evidence type="ECO:0000313" key="23">
    <source>
        <dbReference type="EMBL" id="EGO62569.1"/>
    </source>
</evidence>
<keyword evidence="4" id="KW-0132">Cell division</keyword>
<comment type="catalytic activity">
    <reaction evidence="20">
        <text>[GlcNAc-(1-&gt;4)-Mur2Ac(oyl-L-Ala-gamma-D-Glu-L-Lys-D-Ala-D-Ala)](n)-di-trans,octa-cis-undecaprenyl diphosphate + beta-D-GlcNAc-(1-&gt;4)-Mur2Ac(oyl-L-Ala-gamma-D-Glu-L-Lys-D-Ala-D-Ala)-di-trans,octa-cis-undecaprenyl diphosphate = [GlcNAc-(1-&gt;4)-Mur2Ac(oyl-L-Ala-gamma-D-Glu-L-Lys-D-Ala-D-Ala)](n+1)-di-trans,octa-cis-undecaprenyl diphosphate + di-trans,octa-cis-undecaprenyl diphosphate + H(+)</text>
        <dbReference type="Rhea" id="RHEA:23708"/>
        <dbReference type="Rhea" id="RHEA-COMP:9602"/>
        <dbReference type="Rhea" id="RHEA-COMP:9603"/>
        <dbReference type="ChEBI" id="CHEBI:15378"/>
        <dbReference type="ChEBI" id="CHEBI:58405"/>
        <dbReference type="ChEBI" id="CHEBI:60033"/>
        <dbReference type="ChEBI" id="CHEBI:78435"/>
        <dbReference type="EC" id="2.4.99.28"/>
    </reaction>
</comment>
<keyword evidence="6" id="KW-0808">Transferase</keyword>
<evidence type="ECO:0000256" key="12">
    <source>
        <dbReference type="ARBA" id="ARBA00023306"/>
    </source>
</evidence>
<dbReference type="NCBIfam" id="TIGR02614">
    <property type="entry name" value="ftsW"/>
    <property type="match status" value="1"/>
</dbReference>
<evidence type="ECO:0000256" key="10">
    <source>
        <dbReference type="ARBA" id="ARBA00022989"/>
    </source>
</evidence>
<dbReference type="GO" id="GO:0032153">
    <property type="term" value="C:cell division site"/>
    <property type="evidence" value="ECO:0007669"/>
    <property type="project" value="TreeGrafter"/>
</dbReference>
<dbReference type="GO" id="GO:0009252">
    <property type="term" value="P:peptidoglycan biosynthetic process"/>
    <property type="evidence" value="ECO:0007669"/>
    <property type="project" value="UniProtKB-KW"/>
</dbReference>
<evidence type="ECO:0000256" key="17">
    <source>
        <dbReference type="ARBA" id="ARBA00041185"/>
    </source>
</evidence>
<feature type="transmembrane region" description="Helical" evidence="22">
    <location>
        <begin position="48"/>
        <end position="65"/>
    </location>
</feature>
<dbReference type="InterPro" id="IPR001182">
    <property type="entry name" value="FtsW/RodA"/>
</dbReference>
<dbReference type="STRING" id="1009370.ALO_17371"/>
<dbReference type="Proteomes" id="UP000003240">
    <property type="component" value="Unassembled WGS sequence"/>
</dbReference>
<dbReference type="EC" id="2.4.99.28" evidence="19"/>
<reference evidence="23 24" key="1">
    <citation type="journal article" date="2011" name="EMBO J.">
        <title>Structural diversity of bacterial flagellar motors.</title>
        <authorList>
            <person name="Chen S."/>
            <person name="Beeby M."/>
            <person name="Murphy G.E."/>
            <person name="Leadbetter J.R."/>
            <person name="Hendrixson D.R."/>
            <person name="Briegel A."/>
            <person name="Li Z."/>
            <person name="Shi J."/>
            <person name="Tocheva E.I."/>
            <person name="Muller A."/>
            <person name="Dobro M.J."/>
            <person name="Jensen G.J."/>
        </authorList>
    </citation>
    <scope>NUCLEOTIDE SEQUENCE [LARGE SCALE GENOMIC DNA]</scope>
    <source>
        <strain evidence="23 24">DSM 6540</strain>
    </source>
</reference>
<feature type="transmembrane region" description="Helical" evidence="22">
    <location>
        <begin position="77"/>
        <end position="97"/>
    </location>
</feature>
<evidence type="ECO:0000256" key="8">
    <source>
        <dbReference type="ARBA" id="ARBA00022960"/>
    </source>
</evidence>
<evidence type="ECO:0000256" key="4">
    <source>
        <dbReference type="ARBA" id="ARBA00022618"/>
    </source>
</evidence>
<dbReference type="InterPro" id="IPR013438">
    <property type="entry name" value="SpoVE"/>
</dbReference>
<keyword evidence="11 22" id="KW-0472">Membrane</keyword>
<feature type="transmembrane region" description="Helical" evidence="22">
    <location>
        <begin position="263"/>
        <end position="289"/>
    </location>
</feature>
<evidence type="ECO:0000256" key="19">
    <source>
        <dbReference type="ARBA" id="ARBA00044770"/>
    </source>
</evidence>
<feature type="transmembrane region" description="Helical" evidence="22">
    <location>
        <begin position="187"/>
        <end position="204"/>
    </location>
</feature>
<keyword evidence="8" id="KW-0133">Cell shape</keyword>
<evidence type="ECO:0000256" key="6">
    <source>
        <dbReference type="ARBA" id="ARBA00022679"/>
    </source>
</evidence>
<comment type="subcellular location">
    <subcellularLocation>
        <location evidence="1">Cell membrane</location>
        <topology evidence="1">Multi-pass membrane protein</topology>
    </subcellularLocation>
</comment>
<dbReference type="GO" id="GO:0005886">
    <property type="term" value="C:plasma membrane"/>
    <property type="evidence" value="ECO:0007669"/>
    <property type="project" value="UniProtKB-SubCell"/>
</dbReference>
<evidence type="ECO:0000256" key="13">
    <source>
        <dbReference type="ARBA" id="ARBA00023316"/>
    </source>
</evidence>
<keyword evidence="9" id="KW-0573">Peptidoglycan synthesis</keyword>
<evidence type="ECO:0000256" key="20">
    <source>
        <dbReference type="ARBA" id="ARBA00049902"/>
    </source>
</evidence>
<dbReference type="Pfam" id="PF01098">
    <property type="entry name" value="FTSW_RODA_SPOVE"/>
    <property type="match status" value="1"/>
</dbReference>
<dbReference type="GO" id="GO:0008360">
    <property type="term" value="P:regulation of cell shape"/>
    <property type="evidence" value="ECO:0007669"/>
    <property type="project" value="UniProtKB-KW"/>
</dbReference>
<evidence type="ECO:0000256" key="9">
    <source>
        <dbReference type="ARBA" id="ARBA00022984"/>
    </source>
</evidence>
<organism evidence="23 24">
    <name type="scientific">Acetonema longum DSM 6540</name>
    <dbReference type="NCBI Taxonomy" id="1009370"/>
    <lineage>
        <taxon>Bacteria</taxon>
        <taxon>Bacillati</taxon>
        <taxon>Bacillota</taxon>
        <taxon>Negativicutes</taxon>
        <taxon>Acetonemataceae</taxon>
        <taxon>Acetonema</taxon>
    </lineage>
</organism>
<evidence type="ECO:0000256" key="11">
    <source>
        <dbReference type="ARBA" id="ARBA00023136"/>
    </source>
</evidence>
<keyword evidence="7 22" id="KW-0812">Transmembrane</keyword>
<comment type="similarity">
    <text evidence="16">Belongs to the SEDS family. FtsW subfamily.</text>
</comment>
<protein>
    <recommendedName>
        <fullName evidence="17">Probable peptidoglycan glycosyltransferase FtsW</fullName>
        <ecNumber evidence="19">2.4.99.28</ecNumber>
    </recommendedName>
    <alternativeName>
        <fullName evidence="18">Cell division protein FtsW</fullName>
    </alternativeName>
    <alternativeName>
        <fullName evidence="15">Cell wall polymerase</fullName>
    </alternativeName>
    <alternativeName>
        <fullName evidence="14">Peptidoglycan polymerase</fullName>
    </alternativeName>
</protein>
<dbReference type="eggNOG" id="COG0772">
    <property type="taxonomic scope" value="Bacteria"/>
</dbReference>
<evidence type="ECO:0000256" key="1">
    <source>
        <dbReference type="ARBA" id="ARBA00004651"/>
    </source>
</evidence>
<sequence>MPRLNSPDFIIFFSVTAILAIGVVMVYSSSAISAHVNFQDSYYFLKRQLLWVFLGFAAMFVTMSMDYHRWSKLAKPLLILTLVLLVLVLVPGLGKVVNGARRWLGYGMFSLQPSEIAKLSAIIYCSDYLARNQEKVTQFLKGLGPQLLLLLVIFGLILKEPDLGTALAISGTVFILMFVGGAKLSHLLGLASVGVAGVVAAILVEPYRLRRLLAFSDPWADPLNSGYHIIQSLYALGSGGLFGVGLGRSREKFLYLPEPHTDFIFAILGEELGFIGTVAIIVLFFLLAWRGLRVAISAPDIYGSMLATGVTSMIVLQAIMNIAVVTASMPVTGIPLPFLSFGGSALVFNLAGIGILLNISRYCHLR</sequence>
<keyword evidence="12" id="KW-0131">Cell cycle</keyword>
<keyword evidence="24" id="KW-1185">Reference proteome</keyword>
<dbReference type="RefSeq" id="WP_004098181.1">
    <property type="nucleotide sequence ID" value="NZ_AFGF01000197.1"/>
</dbReference>
<name>F7NMZ1_9FIRM</name>
<evidence type="ECO:0000256" key="21">
    <source>
        <dbReference type="ARBA" id="ARBA00049966"/>
    </source>
</evidence>
<evidence type="ECO:0000256" key="14">
    <source>
        <dbReference type="ARBA" id="ARBA00032370"/>
    </source>
</evidence>
<evidence type="ECO:0000256" key="16">
    <source>
        <dbReference type="ARBA" id="ARBA00038053"/>
    </source>
</evidence>
<accession>F7NMZ1</accession>
<dbReference type="OrthoDB" id="9812661at2"/>
<dbReference type="InterPro" id="IPR013437">
    <property type="entry name" value="FtsW"/>
</dbReference>
<evidence type="ECO:0000256" key="7">
    <source>
        <dbReference type="ARBA" id="ARBA00022692"/>
    </source>
</evidence>
<dbReference type="GO" id="GO:0051301">
    <property type="term" value="P:cell division"/>
    <property type="evidence" value="ECO:0007669"/>
    <property type="project" value="UniProtKB-KW"/>
</dbReference>